<feature type="compositionally biased region" description="Low complexity" evidence="1">
    <location>
        <begin position="19"/>
        <end position="28"/>
    </location>
</feature>
<feature type="region of interest" description="Disordered" evidence="1">
    <location>
        <begin position="111"/>
        <end position="134"/>
    </location>
</feature>
<dbReference type="InterPro" id="IPR009991">
    <property type="entry name" value="DCTN3"/>
</dbReference>
<reference evidence="2 3" key="1">
    <citation type="journal article" date="2019" name="Nat. Ecol. Evol.">
        <title>Megaphylogeny resolves global patterns of mushroom evolution.</title>
        <authorList>
            <person name="Varga T."/>
            <person name="Krizsan K."/>
            <person name="Foldi C."/>
            <person name="Dima B."/>
            <person name="Sanchez-Garcia M."/>
            <person name="Sanchez-Ramirez S."/>
            <person name="Szollosi G.J."/>
            <person name="Szarkandi J.G."/>
            <person name="Papp V."/>
            <person name="Albert L."/>
            <person name="Andreopoulos W."/>
            <person name="Angelini C."/>
            <person name="Antonin V."/>
            <person name="Barry K.W."/>
            <person name="Bougher N.L."/>
            <person name="Buchanan P."/>
            <person name="Buyck B."/>
            <person name="Bense V."/>
            <person name="Catcheside P."/>
            <person name="Chovatia M."/>
            <person name="Cooper J."/>
            <person name="Damon W."/>
            <person name="Desjardin D."/>
            <person name="Finy P."/>
            <person name="Geml J."/>
            <person name="Haridas S."/>
            <person name="Hughes K."/>
            <person name="Justo A."/>
            <person name="Karasinski D."/>
            <person name="Kautmanova I."/>
            <person name="Kiss B."/>
            <person name="Kocsube S."/>
            <person name="Kotiranta H."/>
            <person name="LaButti K.M."/>
            <person name="Lechner B.E."/>
            <person name="Liimatainen K."/>
            <person name="Lipzen A."/>
            <person name="Lukacs Z."/>
            <person name="Mihaltcheva S."/>
            <person name="Morgado L.N."/>
            <person name="Niskanen T."/>
            <person name="Noordeloos M.E."/>
            <person name="Ohm R.A."/>
            <person name="Ortiz-Santana B."/>
            <person name="Ovrebo C."/>
            <person name="Racz N."/>
            <person name="Riley R."/>
            <person name="Savchenko A."/>
            <person name="Shiryaev A."/>
            <person name="Soop K."/>
            <person name="Spirin V."/>
            <person name="Szebenyi C."/>
            <person name="Tomsovsky M."/>
            <person name="Tulloss R.E."/>
            <person name="Uehling J."/>
            <person name="Grigoriev I.V."/>
            <person name="Vagvolgyi C."/>
            <person name="Papp T."/>
            <person name="Martin F.M."/>
            <person name="Miettinen O."/>
            <person name="Hibbett D.S."/>
            <person name="Nagy L.G."/>
        </authorList>
    </citation>
    <scope>NUCLEOTIDE SEQUENCE [LARGE SCALE GENOMIC DNA]</scope>
    <source>
        <strain evidence="2 3">CBS 121175</strain>
    </source>
</reference>
<dbReference type="Pfam" id="PF07426">
    <property type="entry name" value="Dynactin_p22"/>
    <property type="match status" value="1"/>
</dbReference>
<dbReference type="GO" id="GO:0061640">
    <property type="term" value="P:cytoskeleton-dependent cytokinesis"/>
    <property type="evidence" value="ECO:0007669"/>
    <property type="project" value="InterPro"/>
</dbReference>
<proteinExistence type="predicted"/>
<evidence type="ECO:0000313" key="3">
    <source>
        <dbReference type="Proteomes" id="UP000307440"/>
    </source>
</evidence>
<keyword evidence="3" id="KW-1185">Reference proteome</keyword>
<dbReference type="EMBL" id="ML210148">
    <property type="protein sequence ID" value="TFK29636.1"/>
    <property type="molecule type" value="Genomic_DNA"/>
</dbReference>
<sequence>MANIGSAFLGDRQRIRHLSSSTTHSRSPPSSPPPTGISGMMQHSATSPLAASFDDVDDEASASSRKQQRQHVFVVPHEQQTRPKPIDPRLALELRVRWLEAIVYGAKHEAGAALQGQRTRPAPPAKGKQRDPSVKDGETLIRLAENVQSRLSATVESNEGLRKFMDHYDQHAQYLSPAFALTGIIADEEAPSSSYSGMTAEEIDAFLTEMEPDIRAADRDMSEIEALVKKGVTGAGRLPDHENLKPRLDALIARNRSDLELAASLERRIATIMQRHATSVDALSELFVAWDDALTVAEDGITKMEKEKQDRRRIGLE</sequence>
<dbReference type="STRING" id="230819.A0A5C3LCF3"/>
<dbReference type="Proteomes" id="UP000307440">
    <property type="component" value="Unassembled WGS sequence"/>
</dbReference>
<organism evidence="2 3">
    <name type="scientific">Coprinopsis marcescibilis</name>
    <name type="common">Agaric fungus</name>
    <name type="synonym">Psathyrella marcescibilis</name>
    <dbReference type="NCBI Taxonomy" id="230819"/>
    <lineage>
        <taxon>Eukaryota</taxon>
        <taxon>Fungi</taxon>
        <taxon>Dikarya</taxon>
        <taxon>Basidiomycota</taxon>
        <taxon>Agaricomycotina</taxon>
        <taxon>Agaricomycetes</taxon>
        <taxon>Agaricomycetidae</taxon>
        <taxon>Agaricales</taxon>
        <taxon>Agaricineae</taxon>
        <taxon>Psathyrellaceae</taxon>
        <taxon>Coprinopsis</taxon>
    </lineage>
</organism>
<protein>
    <submittedName>
        <fullName evidence="2">Uncharacterized protein</fullName>
    </submittedName>
</protein>
<evidence type="ECO:0000313" key="2">
    <source>
        <dbReference type="EMBL" id="TFK29636.1"/>
    </source>
</evidence>
<dbReference type="OrthoDB" id="16729at2759"/>
<evidence type="ECO:0000256" key="1">
    <source>
        <dbReference type="SAM" id="MobiDB-lite"/>
    </source>
</evidence>
<name>A0A5C3LCF3_COPMA</name>
<gene>
    <name evidence="2" type="ORF">FA15DRAFT_684529</name>
</gene>
<feature type="region of interest" description="Disordered" evidence="1">
    <location>
        <begin position="1"/>
        <end position="84"/>
    </location>
</feature>
<dbReference type="AlphaFoldDB" id="A0A5C3LCF3"/>
<dbReference type="GO" id="GO:0005869">
    <property type="term" value="C:dynactin complex"/>
    <property type="evidence" value="ECO:0007669"/>
    <property type="project" value="InterPro"/>
</dbReference>
<accession>A0A5C3LCF3</accession>